<dbReference type="PANTHER" id="PTHR30348:SF4">
    <property type="entry name" value="DUF72 DOMAIN-CONTAINING PROTEIN"/>
    <property type="match status" value="1"/>
</dbReference>
<gene>
    <name evidence="1" type="ORF">EOD41_11200</name>
</gene>
<comment type="caution">
    <text evidence="1">The sequence shown here is derived from an EMBL/GenBank/DDBJ whole genome shotgun (WGS) entry which is preliminary data.</text>
</comment>
<dbReference type="AlphaFoldDB" id="A0A3S2V7P2"/>
<evidence type="ECO:0000313" key="2">
    <source>
        <dbReference type="Proteomes" id="UP000282759"/>
    </source>
</evidence>
<reference evidence="1 2" key="1">
    <citation type="submission" date="2019-01" db="EMBL/GenBank/DDBJ databases">
        <authorList>
            <person name="Chen W.-M."/>
        </authorList>
    </citation>
    <scope>NUCLEOTIDE SEQUENCE [LARGE SCALE GENOMIC DNA]</scope>
    <source>
        <strain evidence="1 2">YBJ-36</strain>
    </source>
</reference>
<keyword evidence="2" id="KW-1185">Reference proteome</keyword>
<dbReference type="InterPro" id="IPR036520">
    <property type="entry name" value="UPF0759_sf"/>
</dbReference>
<dbReference type="Gene3D" id="3.20.20.410">
    <property type="entry name" value="Protein of unknown function UPF0759"/>
    <property type="match status" value="1"/>
</dbReference>
<dbReference type="OrthoDB" id="9780310at2"/>
<dbReference type="Proteomes" id="UP000282759">
    <property type="component" value="Unassembled WGS sequence"/>
</dbReference>
<evidence type="ECO:0000313" key="1">
    <source>
        <dbReference type="EMBL" id="RVU00562.1"/>
    </source>
</evidence>
<dbReference type="RefSeq" id="WP_127704903.1">
    <property type="nucleotide sequence ID" value="NZ_SACK01000004.1"/>
</dbReference>
<dbReference type="Pfam" id="PF01904">
    <property type="entry name" value="DUF72"/>
    <property type="match status" value="1"/>
</dbReference>
<proteinExistence type="predicted"/>
<dbReference type="PANTHER" id="PTHR30348">
    <property type="entry name" value="UNCHARACTERIZED PROTEIN YECE"/>
    <property type="match status" value="1"/>
</dbReference>
<protein>
    <submittedName>
        <fullName evidence="1">DUF72 domain-containing protein</fullName>
    </submittedName>
</protein>
<sequence length="254" mass="29209">MTNDNPSFYSGTSGLALPVPNKQFYPPQFKDKSRLEYYAYLFNSIEINSSFYKVPQAATIRKWAESVSSNFKFTFKLWKEITHVKELNFRTEDIDRFMQVLDAAGDKKGCLLIQFPPKLAYDRRLNVETLIQAVHEVDPGNSWKIAVEFRHRSWYRDETYEMLENYNCSMVLHDLPASAAPMVVTSSDVIYLRFHGPQGGYRGSYADDFLAEYASYITDWLAEGKTVYAYFNNTMGDAVHNLAALNNFVLSNLA</sequence>
<organism evidence="1 2">
    <name type="scientific">Mucilaginibacter limnophilus</name>
    <dbReference type="NCBI Taxonomy" id="1932778"/>
    <lineage>
        <taxon>Bacteria</taxon>
        <taxon>Pseudomonadati</taxon>
        <taxon>Bacteroidota</taxon>
        <taxon>Sphingobacteriia</taxon>
        <taxon>Sphingobacteriales</taxon>
        <taxon>Sphingobacteriaceae</taxon>
        <taxon>Mucilaginibacter</taxon>
    </lineage>
</organism>
<dbReference type="SUPFAM" id="SSF117396">
    <property type="entry name" value="TM1631-like"/>
    <property type="match status" value="1"/>
</dbReference>
<dbReference type="EMBL" id="SACK01000004">
    <property type="protein sequence ID" value="RVU00562.1"/>
    <property type="molecule type" value="Genomic_DNA"/>
</dbReference>
<name>A0A3S2V7P2_9SPHI</name>
<dbReference type="InterPro" id="IPR002763">
    <property type="entry name" value="DUF72"/>
</dbReference>
<accession>A0A3S2V7P2</accession>